<feature type="transmembrane region" description="Helical" evidence="1">
    <location>
        <begin position="54"/>
        <end position="78"/>
    </location>
</feature>
<evidence type="ECO:0000256" key="1">
    <source>
        <dbReference type="SAM" id="Phobius"/>
    </source>
</evidence>
<reference evidence="2" key="1">
    <citation type="journal article" date="2021" name="Proc. Natl. Acad. Sci. U.S.A.">
        <title>A Catalog of Tens of Thousands of Viruses from Human Metagenomes Reveals Hidden Associations with Chronic Diseases.</title>
        <authorList>
            <person name="Tisza M.J."/>
            <person name="Buck C.B."/>
        </authorList>
    </citation>
    <scope>NUCLEOTIDE SEQUENCE</scope>
    <source>
        <strain evidence="2">CtPuP5</strain>
    </source>
</reference>
<sequence>MKNKMGCNCKAQNNFNKIVSKYGDALPDKIEGRVGFRGIIDACMNAIGQILTGILLCVLFIVIAVPIVFYIGGCMIVGKEAHIKLLNFKKKKKNDSK</sequence>
<keyword evidence="1" id="KW-0472">Membrane</keyword>
<protein>
    <submittedName>
        <fullName evidence="2">Uncharacterized protein</fullName>
    </submittedName>
</protein>
<organism evidence="2">
    <name type="scientific">Myoviridae sp. ctPuP5</name>
    <dbReference type="NCBI Taxonomy" id="2823543"/>
    <lineage>
        <taxon>Viruses</taxon>
        <taxon>Duplodnaviria</taxon>
        <taxon>Heunggongvirae</taxon>
        <taxon>Uroviricota</taxon>
        <taxon>Caudoviricetes</taxon>
    </lineage>
</organism>
<proteinExistence type="predicted"/>
<dbReference type="EMBL" id="BK014662">
    <property type="protein sequence ID" value="DAD66778.1"/>
    <property type="molecule type" value="Genomic_DNA"/>
</dbReference>
<accession>A0A8S5LAG4</accession>
<keyword evidence="1" id="KW-1133">Transmembrane helix</keyword>
<name>A0A8S5LAG4_9CAUD</name>
<keyword evidence="1" id="KW-0812">Transmembrane</keyword>
<evidence type="ECO:0000313" key="2">
    <source>
        <dbReference type="EMBL" id="DAD66778.1"/>
    </source>
</evidence>